<dbReference type="PROSITE" id="PS00076">
    <property type="entry name" value="PYRIDINE_REDOX_1"/>
    <property type="match status" value="1"/>
</dbReference>
<dbReference type="InterPro" id="IPR006258">
    <property type="entry name" value="Lipoamide_DH"/>
</dbReference>
<keyword evidence="11 16" id="KW-0676">Redox-active center</keyword>
<dbReference type="EC" id="1.8.1.4" evidence="3 16"/>
<feature type="domain" description="Pyridine nucleotide-disulphide oxidoreductase dimerisation" evidence="17">
    <location>
        <begin position="355"/>
        <end position="464"/>
    </location>
</feature>
<evidence type="ECO:0000259" key="17">
    <source>
        <dbReference type="Pfam" id="PF02852"/>
    </source>
</evidence>
<evidence type="ECO:0000256" key="16">
    <source>
        <dbReference type="RuleBase" id="RU003692"/>
    </source>
</evidence>
<dbReference type="InterPro" id="IPR016156">
    <property type="entry name" value="FAD/NAD-linked_Rdtase_dimer_sf"/>
</dbReference>
<evidence type="ECO:0000256" key="9">
    <source>
        <dbReference type="ARBA" id="ARBA00023027"/>
    </source>
</evidence>
<evidence type="ECO:0000256" key="4">
    <source>
        <dbReference type="ARBA" id="ARBA00016961"/>
    </source>
</evidence>
<dbReference type="PRINTS" id="PR00411">
    <property type="entry name" value="PNDRDTASEI"/>
</dbReference>
<feature type="binding site" evidence="14">
    <location>
        <position position="114"/>
    </location>
    <ligand>
        <name>FAD</name>
        <dbReference type="ChEBI" id="CHEBI:57692"/>
    </ligand>
</feature>
<dbReference type="eggNOG" id="COG1249">
    <property type="taxonomic scope" value="Bacteria"/>
</dbReference>
<accession>A0A0P6WU85</accession>
<evidence type="ECO:0000256" key="3">
    <source>
        <dbReference type="ARBA" id="ARBA00012608"/>
    </source>
</evidence>
<dbReference type="PIRSF" id="PIRSF000350">
    <property type="entry name" value="Mercury_reductase_MerA"/>
    <property type="match status" value="1"/>
</dbReference>
<dbReference type="PRINTS" id="PR00368">
    <property type="entry name" value="FADPNR"/>
</dbReference>
<comment type="caution">
    <text evidence="19">The sequence shown here is derived from an EMBL/GenBank/DDBJ whole genome shotgun (WGS) entry which is preliminary data.</text>
</comment>
<protein>
    <recommendedName>
        <fullName evidence="4 16">Dihydrolipoyl dehydrogenase</fullName>
        <ecNumber evidence="3 16">1.8.1.4</ecNumber>
    </recommendedName>
</protein>
<comment type="subcellular location">
    <subcellularLocation>
        <location evidence="1">Cytoplasm</location>
    </subcellularLocation>
</comment>
<dbReference type="InterPro" id="IPR001100">
    <property type="entry name" value="Pyr_nuc-diS_OxRdtase"/>
</dbReference>
<keyword evidence="5" id="KW-0963">Cytoplasm</keyword>
<sequence>MAEEYDLVILGGGTGGYVAAIRASQLGLKTAIVEKGKLGGTCLHKGCIPSKALLRSAEVYARAKHSGNFGVKINGVELDFPKVQERKDGIVEQLHKGVQHLMKQGKIDVFEGLGRILGPSIFSPMPGTISVEMNNGEDNAMLIPKNVIVATGSRPRSLPGLDIDGEYVLSSDEALSLEALPKSIIIVGGGVIGIEWASMLSDFDVDVTVVEYADKIVPTEDHEISKEMQRLMKKKGVKIVTGAKVLPESLKKGDGEVTINAEHKGEEKSFTAEKILVSVGRQANVEGIGLENTDIKVEKGFIEVNDFFQTKESHIYAIGDVIGGLQLAHVASHEGITAVEHMANEKPHPIDYSLISKCIYSNPEIASVGITEQEAKEKGYNLKVGKFSFRAIGKALVYGESDGFVKIIADKDTEDILGVHMIGPHVTDMISEAGLAKVLDATPWEIAHTIHPHPSLSEAIGEAALAVDGKAIHS</sequence>
<evidence type="ECO:0000256" key="2">
    <source>
        <dbReference type="ARBA" id="ARBA00007532"/>
    </source>
</evidence>
<feature type="binding site" evidence="14">
    <location>
        <position position="211"/>
    </location>
    <ligand>
        <name>NAD(+)</name>
        <dbReference type="ChEBI" id="CHEBI:57540"/>
    </ligand>
</feature>
<feature type="domain" description="FAD/NAD(P)-binding" evidence="18">
    <location>
        <begin position="5"/>
        <end position="335"/>
    </location>
</feature>
<name>A0A0P6WU85_9BACI</name>
<dbReference type="Pfam" id="PF07992">
    <property type="entry name" value="Pyr_redox_2"/>
    <property type="match status" value="1"/>
</dbReference>
<feature type="binding site" evidence="14">
    <location>
        <begin position="188"/>
        <end position="195"/>
    </location>
    <ligand>
        <name>NAD(+)</name>
        <dbReference type="ChEBI" id="CHEBI:57540"/>
    </ligand>
</feature>
<keyword evidence="7 14" id="KW-0274">FAD</keyword>
<keyword evidence="9 14" id="KW-0520">NAD</keyword>
<feature type="binding site" evidence="14">
    <location>
        <begin position="151"/>
        <end position="153"/>
    </location>
    <ligand>
        <name>FAD</name>
        <dbReference type="ChEBI" id="CHEBI:57692"/>
    </ligand>
</feature>
<evidence type="ECO:0000256" key="15">
    <source>
        <dbReference type="PIRSR" id="PIRSR000350-4"/>
    </source>
</evidence>
<dbReference type="GO" id="GO:0005737">
    <property type="term" value="C:cytoplasm"/>
    <property type="evidence" value="ECO:0007669"/>
    <property type="project" value="UniProtKB-SubCell"/>
</dbReference>
<dbReference type="PANTHER" id="PTHR22912">
    <property type="entry name" value="DISULFIDE OXIDOREDUCTASE"/>
    <property type="match status" value="1"/>
</dbReference>
<dbReference type="InterPro" id="IPR036188">
    <property type="entry name" value="FAD/NAD-bd_sf"/>
</dbReference>
<feature type="binding site" evidence="14">
    <location>
        <position position="280"/>
    </location>
    <ligand>
        <name>NAD(+)</name>
        <dbReference type="ChEBI" id="CHEBI:57540"/>
    </ligand>
</feature>
<dbReference type="Proteomes" id="UP000050398">
    <property type="component" value="Unassembled WGS sequence"/>
</dbReference>
<dbReference type="AlphaFoldDB" id="A0A0P6WU85"/>
<dbReference type="InterPro" id="IPR004099">
    <property type="entry name" value="Pyr_nucl-diS_OxRdtase_dimer"/>
</dbReference>
<feature type="disulfide bond" description="Redox-active" evidence="15">
    <location>
        <begin position="42"/>
        <end position="47"/>
    </location>
</feature>
<gene>
    <name evidence="19" type="ORF">AM506_09330</name>
</gene>
<dbReference type="FunFam" id="3.30.390.30:FF:000001">
    <property type="entry name" value="Dihydrolipoyl dehydrogenase"/>
    <property type="match status" value="1"/>
</dbReference>
<dbReference type="PATRIC" id="fig|218284.4.peg.3520"/>
<dbReference type="RefSeq" id="WP_060672233.1">
    <property type="nucleotide sequence ID" value="NZ_LIXZ01000006.1"/>
</dbReference>
<feature type="binding site" evidence="14">
    <location>
        <position position="320"/>
    </location>
    <ligand>
        <name>FAD</name>
        <dbReference type="ChEBI" id="CHEBI:57692"/>
    </ligand>
</feature>
<dbReference type="InterPro" id="IPR050151">
    <property type="entry name" value="Class-I_Pyr_Nuc-Dis_Oxidored"/>
</dbReference>
<dbReference type="SUPFAM" id="SSF51905">
    <property type="entry name" value="FAD/NAD(P)-binding domain"/>
    <property type="match status" value="1"/>
</dbReference>
<evidence type="ECO:0000256" key="10">
    <source>
        <dbReference type="ARBA" id="ARBA00023157"/>
    </source>
</evidence>
<dbReference type="InterPro" id="IPR012999">
    <property type="entry name" value="Pyr_OxRdtase_I_AS"/>
</dbReference>
<comment type="similarity">
    <text evidence="2 16">Belongs to the class-I pyridine nucleotide-disulfide oxidoreductase family.</text>
</comment>
<evidence type="ECO:0000256" key="12">
    <source>
        <dbReference type="ARBA" id="ARBA00049187"/>
    </source>
</evidence>
<reference evidence="19 20" key="1">
    <citation type="submission" date="2015-08" db="EMBL/GenBank/DDBJ databases">
        <title>Draft Genome Sequence of Bacillus vietnamensis UCD-SED5.</title>
        <authorList>
            <person name="Lee R.D."/>
            <person name="Jospin G."/>
            <person name="Lang J.M."/>
            <person name="Coil D.A."/>
            <person name="Eisen J.A."/>
        </authorList>
    </citation>
    <scope>NUCLEOTIDE SEQUENCE [LARGE SCALE GENOMIC DNA]</scope>
    <source>
        <strain evidence="19 20">UCD-SED5</strain>
    </source>
</reference>
<dbReference type="GO" id="GO:0004148">
    <property type="term" value="F:dihydrolipoyl dehydrogenase (NADH) activity"/>
    <property type="evidence" value="ECO:0007669"/>
    <property type="project" value="UniProtKB-EC"/>
</dbReference>
<keyword evidence="6 16" id="KW-0285">Flavoprotein</keyword>
<feature type="binding site" evidence="14">
    <location>
        <position position="51"/>
    </location>
    <ligand>
        <name>FAD</name>
        <dbReference type="ChEBI" id="CHEBI:57692"/>
    </ligand>
</feature>
<dbReference type="OrthoDB" id="9800167at2"/>
<dbReference type="Gene3D" id="3.50.50.60">
    <property type="entry name" value="FAD/NAD(P)-binding domain"/>
    <property type="match status" value="2"/>
</dbReference>
<evidence type="ECO:0000256" key="11">
    <source>
        <dbReference type="ARBA" id="ARBA00023284"/>
    </source>
</evidence>
<evidence type="ECO:0000256" key="8">
    <source>
        <dbReference type="ARBA" id="ARBA00023002"/>
    </source>
</evidence>
<keyword evidence="14" id="KW-0547">Nucleotide-binding</keyword>
<evidence type="ECO:0000256" key="13">
    <source>
        <dbReference type="PIRSR" id="PIRSR000350-2"/>
    </source>
</evidence>
<comment type="cofactor">
    <cofactor evidence="14 16">
        <name>FAD</name>
        <dbReference type="ChEBI" id="CHEBI:57692"/>
    </cofactor>
    <text evidence="14 16">Binds 1 FAD per subunit.</text>
</comment>
<evidence type="ECO:0000259" key="18">
    <source>
        <dbReference type="Pfam" id="PF07992"/>
    </source>
</evidence>
<feature type="active site" description="Proton acceptor" evidence="13">
    <location>
        <position position="453"/>
    </location>
</feature>
<keyword evidence="10" id="KW-1015">Disulfide bond</keyword>
<dbReference type="GO" id="GO:0050660">
    <property type="term" value="F:flavin adenine dinucleotide binding"/>
    <property type="evidence" value="ECO:0007669"/>
    <property type="project" value="InterPro"/>
</dbReference>
<dbReference type="PANTHER" id="PTHR22912:SF217">
    <property type="entry name" value="DIHYDROLIPOYL DEHYDROGENASE"/>
    <property type="match status" value="1"/>
</dbReference>
<comment type="miscellaneous">
    <text evidence="16">The active site is a redox-active disulfide bond.</text>
</comment>
<evidence type="ECO:0000256" key="6">
    <source>
        <dbReference type="ARBA" id="ARBA00022630"/>
    </source>
</evidence>
<organism evidence="19 20">
    <name type="scientific">Rossellomorea vietnamensis</name>
    <dbReference type="NCBI Taxonomy" id="218284"/>
    <lineage>
        <taxon>Bacteria</taxon>
        <taxon>Bacillati</taxon>
        <taxon>Bacillota</taxon>
        <taxon>Bacilli</taxon>
        <taxon>Bacillales</taxon>
        <taxon>Bacillaceae</taxon>
        <taxon>Rossellomorea</taxon>
    </lineage>
</organism>
<evidence type="ECO:0000313" key="19">
    <source>
        <dbReference type="EMBL" id="KPL59660.1"/>
    </source>
</evidence>
<evidence type="ECO:0000256" key="7">
    <source>
        <dbReference type="ARBA" id="ARBA00022827"/>
    </source>
</evidence>
<keyword evidence="8 16" id="KW-0560">Oxidoreductase</keyword>
<dbReference type="InterPro" id="IPR023753">
    <property type="entry name" value="FAD/NAD-binding_dom"/>
</dbReference>
<evidence type="ECO:0000256" key="1">
    <source>
        <dbReference type="ARBA" id="ARBA00004496"/>
    </source>
</evidence>
<dbReference type="Pfam" id="PF02852">
    <property type="entry name" value="Pyr_redox_dim"/>
    <property type="match status" value="1"/>
</dbReference>
<dbReference type="Gene3D" id="3.30.390.30">
    <property type="match status" value="1"/>
</dbReference>
<comment type="catalytic activity">
    <reaction evidence="12 16">
        <text>N(6)-[(R)-dihydrolipoyl]-L-lysyl-[protein] + NAD(+) = N(6)-[(R)-lipoyl]-L-lysyl-[protein] + NADH + H(+)</text>
        <dbReference type="Rhea" id="RHEA:15045"/>
        <dbReference type="Rhea" id="RHEA-COMP:10474"/>
        <dbReference type="Rhea" id="RHEA-COMP:10475"/>
        <dbReference type="ChEBI" id="CHEBI:15378"/>
        <dbReference type="ChEBI" id="CHEBI:57540"/>
        <dbReference type="ChEBI" id="CHEBI:57945"/>
        <dbReference type="ChEBI" id="CHEBI:83099"/>
        <dbReference type="ChEBI" id="CHEBI:83100"/>
        <dbReference type="EC" id="1.8.1.4"/>
    </reaction>
</comment>
<evidence type="ECO:0000256" key="5">
    <source>
        <dbReference type="ARBA" id="ARBA00022490"/>
    </source>
</evidence>
<dbReference type="GO" id="GO:0006103">
    <property type="term" value="P:2-oxoglutarate metabolic process"/>
    <property type="evidence" value="ECO:0007669"/>
    <property type="project" value="TreeGrafter"/>
</dbReference>
<dbReference type="EMBL" id="LIXZ01000006">
    <property type="protein sequence ID" value="KPL59660.1"/>
    <property type="molecule type" value="Genomic_DNA"/>
</dbReference>
<dbReference type="SUPFAM" id="SSF55424">
    <property type="entry name" value="FAD/NAD-linked reductases, dimerisation (C-terminal) domain"/>
    <property type="match status" value="1"/>
</dbReference>
<evidence type="ECO:0000256" key="14">
    <source>
        <dbReference type="PIRSR" id="PIRSR000350-3"/>
    </source>
</evidence>
<evidence type="ECO:0000313" key="20">
    <source>
        <dbReference type="Proteomes" id="UP000050398"/>
    </source>
</evidence>
<proteinExistence type="inferred from homology"/>
<dbReference type="NCBIfam" id="TIGR01350">
    <property type="entry name" value="lipoamide_DH"/>
    <property type="match status" value="1"/>
</dbReference>